<dbReference type="EMBL" id="BDEV01000065">
    <property type="protein sequence ID" value="GCD62583.1"/>
    <property type="molecule type" value="Genomic_DNA"/>
</dbReference>
<proteinExistence type="predicted"/>
<keyword evidence="2" id="KW-1185">Reference proteome</keyword>
<accession>A0A401X478</accession>
<evidence type="ECO:0000313" key="1">
    <source>
        <dbReference type="EMBL" id="GCD62583.1"/>
    </source>
</evidence>
<evidence type="ECO:0000313" key="2">
    <source>
        <dbReference type="Proteomes" id="UP000287385"/>
    </source>
</evidence>
<organism evidence="1 2">
    <name type="scientific">Acetobacter pasteurianus NBRC 3278</name>
    <dbReference type="NCBI Taxonomy" id="1226660"/>
    <lineage>
        <taxon>Bacteria</taxon>
        <taxon>Pseudomonadati</taxon>
        <taxon>Pseudomonadota</taxon>
        <taxon>Alphaproteobacteria</taxon>
        <taxon>Acetobacterales</taxon>
        <taxon>Acetobacteraceae</taxon>
        <taxon>Acetobacter</taxon>
    </lineage>
</organism>
<reference evidence="1 2" key="1">
    <citation type="submission" date="2016-06" db="EMBL/GenBank/DDBJ databases">
        <title>Acetobacter pasteurianus NBRC 3278 whole genome sequencing project.</title>
        <authorList>
            <person name="Matsutani M."/>
            <person name="Shiwa Y."/>
            <person name="Okamoto-Kainuma A."/>
            <person name="Ishikawa M."/>
            <person name="Koizumi Y."/>
            <person name="Yoshikawa H."/>
            <person name="Yakushi T."/>
            <person name="Matsushita K."/>
        </authorList>
    </citation>
    <scope>NUCLEOTIDE SEQUENCE [LARGE SCALE GENOMIC DNA]</scope>
    <source>
        <strain evidence="1 2">NBRC 3278</strain>
    </source>
</reference>
<comment type="caution">
    <text evidence="1">The sequence shown here is derived from an EMBL/GenBank/DDBJ whole genome shotgun (WGS) entry which is preliminary data.</text>
</comment>
<gene>
    <name evidence="1" type="ORF">NBRC3278_1676</name>
</gene>
<dbReference type="AlphaFoldDB" id="A0A401X478"/>
<name>A0A401X478_ACEPA</name>
<protein>
    <submittedName>
        <fullName evidence="1">Uncharacterized protein</fullName>
    </submittedName>
</protein>
<dbReference type="Proteomes" id="UP000287385">
    <property type="component" value="Unassembled WGS sequence"/>
</dbReference>
<sequence>MNGDASVEETLELRASGLRAVKERIIPLFT</sequence>